<dbReference type="Gramene" id="KGN47099">
    <property type="protein sequence ID" value="KGN47099"/>
    <property type="gene ID" value="Csa_6G187920"/>
</dbReference>
<dbReference type="PANTHER" id="PTHR34355:SF1">
    <property type="entry name" value="JOSEPHIN-LIKE PROTEIN"/>
    <property type="match status" value="1"/>
</dbReference>
<protein>
    <recommendedName>
        <fullName evidence="4">Josephin-like protein</fullName>
    </recommendedName>
</protein>
<evidence type="ECO:0000313" key="3">
    <source>
        <dbReference type="Proteomes" id="UP000029981"/>
    </source>
</evidence>
<organism evidence="2 3">
    <name type="scientific">Cucumis sativus</name>
    <name type="common">Cucumber</name>
    <dbReference type="NCBI Taxonomy" id="3659"/>
    <lineage>
        <taxon>Eukaryota</taxon>
        <taxon>Viridiplantae</taxon>
        <taxon>Streptophyta</taxon>
        <taxon>Embryophyta</taxon>
        <taxon>Tracheophyta</taxon>
        <taxon>Spermatophyta</taxon>
        <taxon>Magnoliopsida</taxon>
        <taxon>eudicotyledons</taxon>
        <taxon>Gunneridae</taxon>
        <taxon>Pentapetalae</taxon>
        <taxon>rosids</taxon>
        <taxon>fabids</taxon>
        <taxon>Cucurbitales</taxon>
        <taxon>Cucurbitaceae</taxon>
        <taxon>Benincaseae</taxon>
        <taxon>Cucumis</taxon>
    </lineage>
</organism>
<reference evidence="2 3" key="2">
    <citation type="journal article" date="2009" name="PLoS ONE">
        <title>An integrated genetic and cytogenetic map of the cucumber genome.</title>
        <authorList>
            <person name="Ren Y."/>
            <person name="Zhang Z."/>
            <person name="Liu J."/>
            <person name="Staub J.E."/>
            <person name="Han Y."/>
            <person name="Cheng Z."/>
            <person name="Li X."/>
            <person name="Lu J."/>
            <person name="Miao H."/>
            <person name="Kang H."/>
            <person name="Xie B."/>
            <person name="Gu X."/>
            <person name="Wang X."/>
            <person name="Du Y."/>
            <person name="Jin W."/>
            <person name="Huang S."/>
        </authorList>
    </citation>
    <scope>NUCLEOTIDE SEQUENCE [LARGE SCALE GENOMIC DNA]</scope>
    <source>
        <strain evidence="3">cv. 9930</strain>
    </source>
</reference>
<name>A0A0A0KE45_CUCSA</name>
<keyword evidence="3" id="KW-1185">Reference proteome</keyword>
<accession>A0A0A0KE45</accession>
<dbReference type="PANTHER" id="PTHR34355">
    <property type="entry name" value="JOSEPHIN-LIKE PROTEIN"/>
    <property type="match status" value="1"/>
</dbReference>
<sequence>MTTTLEQKVKKPNSSSNNRTGRSTFQKCRFPSPKSLKRLQFSPLCFLKHLADKVTRALHFMAMKRNRPLQKQHVPAAVPVASSKAVQVPATIDSHRTEAVEDCIKYINAST</sequence>
<evidence type="ECO:0008006" key="4">
    <source>
        <dbReference type="Google" id="ProtNLM"/>
    </source>
</evidence>
<reference evidence="2 3" key="4">
    <citation type="journal article" date="2011" name="BMC Genomics">
        <title>RNA-Seq improves annotation of protein-coding genes in the cucumber genome.</title>
        <authorList>
            <person name="Li Z."/>
            <person name="Zhang Z."/>
            <person name="Yan P."/>
            <person name="Huang S."/>
            <person name="Fei Z."/>
            <person name="Lin K."/>
        </authorList>
    </citation>
    <scope>NUCLEOTIDE SEQUENCE [LARGE SCALE GENOMIC DNA]</scope>
    <source>
        <strain evidence="3">cv. 9930</strain>
    </source>
</reference>
<gene>
    <name evidence="2" type="ORF">Csa_6G187920</name>
</gene>
<evidence type="ECO:0000313" key="2">
    <source>
        <dbReference type="EMBL" id="KGN47099.1"/>
    </source>
</evidence>
<dbReference type="EMBL" id="CM002927">
    <property type="protein sequence ID" value="KGN47099.1"/>
    <property type="molecule type" value="Genomic_DNA"/>
</dbReference>
<feature type="region of interest" description="Disordered" evidence="1">
    <location>
        <begin position="1"/>
        <end position="29"/>
    </location>
</feature>
<dbReference type="Proteomes" id="UP000029981">
    <property type="component" value="Chromosome 6"/>
</dbReference>
<reference evidence="2 3" key="3">
    <citation type="journal article" date="2010" name="BMC Genomics">
        <title>Transcriptome sequencing and comparative analysis of cucumber flowers with different sex types.</title>
        <authorList>
            <person name="Guo S."/>
            <person name="Zheng Y."/>
            <person name="Joung J.G."/>
            <person name="Liu S."/>
            <person name="Zhang Z."/>
            <person name="Crasta O.R."/>
            <person name="Sobral B.W."/>
            <person name="Xu Y."/>
            <person name="Huang S."/>
            <person name="Fei Z."/>
        </authorList>
    </citation>
    <scope>NUCLEOTIDE SEQUENCE [LARGE SCALE GENOMIC DNA]</scope>
    <source>
        <strain evidence="3">cv. 9930</strain>
    </source>
</reference>
<dbReference type="AlphaFoldDB" id="A0A0A0KE45"/>
<reference evidence="2 3" key="1">
    <citation type="journal article" date="2009" name="Nat. Genet.">
        <title>The genome of the cucumber, Cucumis sativus L.</title>
        <authorList>
            <person name="Huang S."/>
            <person name="Li R."/>
            <person name="Zhang Z."/>
            <person name="Li L."/>
            <person name="Gu X."/>
            <person name="Fan W."/>
            <person name="Lucas W.J."/>
            <person name="Wang X."/>
            <person name="Xie B."/>
            <person name="Ni P."/>
            <person name="Ren Y."/>
            <person name="Zhu H."/>
            <person name="Li J."/>
            <person name="Lin K."/>
            <person name="Jin W."/>
            <person name="Fei Z."/>
            <person name="Li G."/>
            <person name="Staub J."/>
            <person name="Kilian A."/>
            <person name="van der Vossen E.A."/>
            <person name="Wu Y."/>
            <person name="Guo J."/>
            <person name="He J."/>
            <person name="Jia Z."/>
            <person name="Ren Y."/>
            <person name="Tian G."/>
            <person name="Lu Y."/>
            <person name="Ruan J."/>
            <person name="Qian W."/>
            <person name="Wang M."/>
            <person name="Huang Q."/>
            <person name="Li B."/>
            <person name="Xuan Z."/>
            <person name="Cao J."/>
            <person name="Asan"/>
            <person name="Wu Z."/>
            <person name="Zhang J."/>
            <person name="Cai Q."/>
            <person name="Bai Y."/>
            <person name="Zhao B."/>
            <person name="Han Y."/>
            <person name="Li Y."/>
            <person name="Li X."/>
            <person name="Wang S."/>
            <person name="Shi Q."/>
            <person name="Liu S."/>
            <person name="Cho W.K."/>
            <person name="Kim J.Y."/>
            <person name="Xu Y."/>
            <person name="Heller-Uszynska K."/>
            <person name="Miao H."/>
            <person name="Cheng Z."/>
            <person name="Zhang S."/>
            <person name="Wu J."/>
            <person name="Yang Y."/>
            <person name="Kang H."/>
            <person name="Li M."/>
            <person name="Liang H."/>
            <person name="Ren X."/>
            <person name="Shi Z."/>
            <person name="Wen M."/>
            <person name="Jian M."/>
            <person name="Yang H."/>
            <person name="Zhang G."/>
            <person name="Yang Z."/>
            <person name="Chen R."/>
            <person name="Liu S."/>
            <person name="Li J."/>
            <person name="Ma L."/>
            <person name="Liu H."/>
            <person name="Zhou Y."/>
            <person name="Zhao J."/>
            <person name="Fang X."/>
            <person name="Li G."/>
            <person name="Fang L."/>
            <person name="Li Y."/>
            <person name="Liu D."/>
            <person name="Zheng H."/>
            <person name="Zhang Y."/>
            <person name="Qin N."/>
            <person name="Li Z."/>
            <person name="Yang G."/>
            <person name="Yang S."/>
            <person name="Bolund L."/>
            <person name="Kristiansen K."/>
            <person name="Zheng H."/>
            <person name="Li S."/>
            <person name="Zhang X."/>
            <person name="Yang H."/>
            <person name="Wang J."/>
            <person name="Sun R."/>
            <person name="Zhang B."/>
            <person name="Jiang S."/>
            <person name="Wang J."/>
            <person name="Du Y."/>
            <person name="Li S."/>
        </authorList>
    </citation>
    <scope>NUCLEOTIDE SEQUENCE [LARGE SCALE GENOMIC DNA]</scope>
    <source>
        <strain evidence="3">cv. 9930</strain>
    </source>
</reference>
<proteinExistence type="predicted"/>
<evidence type="ECO:0000256" key="1">
    <source>
        <dbReference type="SAM" id="MobiDB-lite"/>
    </source>
</evidence>